<dbReference type="Proteomes" id="UP000031278">
    <property type="component" value="Unassembled WGS sequence"/>
</dbReference>
<dbReference type="Gene3D" id="3.60.110.10">
    <property type="entry name" value="Carbon-nitrogen hydrolase"/>
    <property type="match status" value="1"/>
</dbReference>
<dbReference type="CDD" id="cd07586">
    <property type="entry name" value="nitrilase_8"/>
    <property type="match status" value="1"/>
</dbReference>
<dbReference type="GO" id="GO:0050126">
    <property type="term" value="F:N-carbamoylputrescine amidase activity"/>
    <property type="evidence" value="ECO:0007669"/>
    <property type="project" value="TreeGrafter"/>
</dbReference>
<evidence type="ECO:0000313" key="4">
    <source>
        <dbReference type="Proteomes" id="UP000031278"/>
    </source>
</evidence>
<comment type="caution">
    <text evidence="3">The sequence shown here is derived from an EMBL/GenBank/DDBJ whole genome shotgun (WGS) entry which is preliminary data.</text>
</comment>
<dbReference type="InterPro" id="IPR036526">
    <property type="entry name" value="C-N_Hydrolase_sf"/>
</dbReference>
<dbReference type="InterPro" id="IPR050345">
    <property type="entry name" value="Aliph_Amidase/BUP"/>
</dbReference>
<keyword evidence="1" id="KW-0378">Hydrolase</keyword>
<dbReference type="PROSITE" id="PS50263">
    <property type="entry name" value="CN_HYDROLASE"/>
    <property type="match status" value="1"/>
</dbReference>
<evidence type="ECO:0000259" key="2">
    <source>
        <dbReference type="PROSITE" id="PS50263"/>
    </source>
</evidence>
<evidence type="ECO:0000313" key="3">
    <source>
        <dbReference type="EMBL" id="KHT64907.1"/>
    </source>
</evidence>
<sequence length="281" mass="30854">MTKQVLHVGIAQIAPRLADVEANLQQHLNYIEQARERGIELLLFPELSLTGYSLREQTLDVAMPVSHPLFDELAAAAGDMVVSVGFVEEDSAGEFYNAQAMVKNGRLVHVHRKLNLPNYGGLEEAKWYSKGQDLAPCEPIVGWPMHTLICADLWNPALPHLAMLDKPALMLAPVNSAADIVSDEFSNPQGWKTNTDFISMTYGVPLLMANSCALEGNSRFWGGSRILDAFGNCLAEAGAEEMLISAKVALKDTREARFQLPTIRDADSRLVLDLLAKRVGK</sequence>
<dbReference type="InterPro" id="IPR003010">
    <property type="entry name" value="C-N_Hydrolase"/>
</dbReference>
<gene>
    <name evidence="3" type="ORF">RJ45_04015</name>
</gene>
<name>A0A0B9H7L5_9GAMM</name>
<protein>
    <submittedName>
        <fullName evidence="3">NAD+ synthetase</fullName>
    </submittedName>
</protein>
<dbReference type="GO" id="GO:0033388">
    <property type="term" value="P:putrescine biosynthetic process from arginine"/>
    <property type="evidence" value="ECO:0007669"/>
    <property type="project" value="TreeGrafter"/>
</dbReference>
<dbReference type="EMBL" id="JWLZ01000036">
    <property type="protein sequence ID" value="KHT64907.1"/>
    <property type="molecule type" value="Genomic_DNA"/>
</dbReference>
<evidence type="ECO:0000256" key="1">
    <source>
        <dbReference type="ARBA" id="ARBA00022801"/>
    </source>
</evidence>
<proteinExistence type="predicted"/>
<dbReference type="PANTHER" id="PTHR43674:SF2">
    <property type="entry name" value="BETA-UREIDOPROPIONASE"/>
    <property type="match status" value="1"/>
</dbReference>
<dbReference type="RefSeq" id="WP_039458400.1">
    <property type="nucleotide sequence ID" value="NZ_JWLZ01000036.1"/>
</dbReference>
<dbReference type="Pfam" id="PF00795">
    <property type="entry name" value="CN_hydrolase"/>
    <property type="match status" value="1"/>
</dbReference>
<dbReference type="PANTHER" id="PTHR43674">
    <property type="entry name" value="NITRILASE C965.09-RELATED"/>
    <property type="match status" value="1"/>
</dbReference>
<feature type="domain" description="CN hydrolase" evidence="2">
    <location>
        <begin position="6"/>
        <end position="250"/>
    </location>
</feature>
<accession>A0A0B9H7L5</accession>
<reference evidence="3 4" key="1">
    <citation type="submission" date="2014-12" db="EMBL/GenBank/DDBJ databases">
        <title>Genome sequencing of Photobacterium gaetbulicola AD005a.</title>
        <authorList>
            <person name="Adrian T.G.S."/>
            <person name="Chan K.G."/>
        </authorList>
    </citation>
    <scope>NUCLEOTIDE SEQUENCE [LARGE SCALE GENOMIC DNA]</scope>
    <source>
        <strain evidence="3 4">AD005a</strain>
    </source>
</reference>
<organism evidence="3 4">
    <name type="scientific">Photobacterium gaetbulicola</name>
    <dbReference type="NCBI Taxonomy" id="1295392"/>
    <lineage>
        <taxon>Bacteria</taxon>
        <taxon>Pseudomonadati</taxon>
        <taxon>Pseudomonadota</taxon>
        <taxon>Gammaproteobacteria</taxon>
        <taxon>Vibrionales</taxon>
        <taxon>Vibrionaceae</taxon>
        <taxon>Photobacterium</taxon>
    </lineage>
</organism>
<dbReference type="AlphaFoldDB" id="A0A0B9H7L5"/>
<dbReference type="SUPFAM" id="SSF56317">
    <property type="entry name" value="Carbon-nitrogen hydrolase"/>
    <property type="match status" value="1"/>
</dbReference>